<protein>
    <recommendedName>
        <fullName evidence="5">Ig-like domain-containing protein</fullName>
    </recommendedName>
</protein>
<dbReference type="PANTHER" id="PTHR10075:SF14">
    <property type="entry name" value="CELL ADHESION MOLECULE DSCAM2-RELATED"/>
    <property type="match status" value="1"/>
</dbReference>
<feature type="signal peptide" evidence="4">
    <location>
        <begin position="1"/>
        <end position="29"/>
    </location>
</feature>
<feature type="domain" description="Ig-like" evidence="5">
    <location>
        <begin position="28"/>
        <end position="117"/>
    </location>
</feature>
<name>A0AAV7JT62_9METZ</name>
<dbReference type="InterPro" id="IPR013783">
    <property type="entry name" value="Ig-like_fold"/>
</dbReference>
<feature type="domain" description="Ig-like" evidence="5">
    <location>
        <begin position="215"/>
        <end position="320"/>
    </location>
</feature>
<dbReference type="InterPro" id="IPR013098">
    <property type="entry name" value="Ig_I-set"/>
</dbReference>
<keyword evidence="4" id="KW-0732">Signal</keyword>
<dbReference type="Pfam" id="PF07679">
    <property type="entry name" value="I-set"/>
    <property type="match status" value="1"/>
</dbReference>
<feature type="domain" description="Ig-like" evidence="5">
    <location>
        <begin position="520"/>
        <end position="603"/>
    </location>
</feature>
<dbReference type="InterPro" id="IPR007110">
    <property type="entry name" value="Ig-like_dom"/>
</dbReference>
<feature type="transmembrane region" description="Helical" evidence="3">
    <location>
        <begin position="877"/>
        <end position="903"/>
    </location>
</feature>
<feature type="region of interest" description="Disordered" evidence="2">
    <location>
        <begin position="1100"/>
        <end position="1148"/>
    </location>
</feature>
<feature type="chain" id="PRO_5043485045" description="Ig-like domain-containing protein" evidence="4">
    <location>
        <begin position="30"/>
        <end position="1200"/>
    </location>
</feature>
<dbReference type="AlphaFoldDB" id="A0AAV7JT62"/>
<feature type="compositionally biased region" description="Polar residues" evidence="2">
    <location>
        <begin position="1139"/>
        <end position="1148"/>
    </location>
</feature>
<dbReference type="SUPFAM" id="SSF48726">
    <property type="entry name" value="Immunoglobulin"/>
    <property type="match status" value="2"/>
</dbReference>
<accession>A0AAV7JT62</accession>
<evidence type="ECO:0000256" key="2">
    <source>
        <dbReference type="SAM" id="MobiDB-lite"/>
    </source>
</evidence>
<dbReference type="Proteomes" id="UP001165289">
    <property type="component" value="Unassembled WGS sequence"/>
</dbReference>
<evidence type="ECO:0000256" key="4">
    <source>
        <dbReference type="SAM" id="SignalP"/>
    </source>
</evidence>
<dbReference type="SMART" id="SM00408">
    <property type="entry name" value="IGc2"/>
    <property type="match status" value="3"/>
</dbReference>
<dbReference type="PANTHER" id="PTHR10075">
    <property type="entry name" value="BASIGIN RELATED"/>
    <property type="match status" value="1"/>
</dbReference>
<keyword evidence="7" id="KW-1185">Reference proteome</keyword>
<gene>
    <name evidence="6" type="ORF">LOD99_4676</name>
</gene>
<evidence type="ECO:0000259" key="5">
    <source>
        <dbReference type="PROSITE" id="PS50835"/>
    </source>
</evidence>
<keyword evidence="3" id="KW-1133">Transmembrane helix</keyword>
<sequence>MKFPTPQKIALSIPLLLTLITQIIPTSPSVTITSEITYNDILTISLVENILCVPPGARLLLNCTSSPDVEWGTSSTKYPLIDSHPAGATALINPFSSANSAYYTCSSNGEEQVIYVTADDIAIVPNPQRYNVLGDTTVLLSACVSAYPSLQSSLALSWSTEGVDMTLCSSQGKIGCFGCEVPVSDQYSITNYSFEATSQGSSTNEILTVIVHVTPQLVTPLSNTTDVIECKSATLSCAVTGDPYVPVEWSYKSSGSQTTLSTGLDYIITRNTSYNSADYTYYTYTSLMIKQVDGNTGGRYSCTFSVYGNTDSVTSSTQVQVTPQLCIQRFKAGSNDIELTPGNSVTILQGSPLYVYLCIGDKVKWYQGDTLISEETNADISQAISSGFVTLTLAITPQPDFFYCRSDVSSLETWIYLTTIYPTVITIPSGVLYYISGSNITISTYISPPQSSYTISWSYTINSTQQDITEKGWSINEENEYYSISLIDLQDIHSGSIIVEYMTEGQTATSMLFVMTLSTPDLELSHQNILFLWEGSWLQVDCLLKNDSIPVTISPEWVRVSSCPSEVCSDNNTLSLYNITTSVSGNYTCIAGNEAGSKQTSLSVHVMAFTDDIISLLFKLSSLSLYTQADNLLLTATNISTQSLLLSCSLNNSIFSTDYLLVSDTVWIYNTSLTYAITITSEYISIDLQSIFYQNQGSLFTSQFCCVYTIDLYRTATQCIHVTFDSDITYSPPPLPSTSHLSILLFIDNCTLLPSDLLTPIKDSLLQLIRTNCSCNISETKLNLTEHYCHTDYISNHPAAILTLCGASTDVTYQHLLTASILRQYITIEGHDLNITSVKSEYNGTHCSLTPTSTTTEYNITTPTALSNTDLPIWAKVFLFGALPMLVFMLILVFICIFTHLCYSYVTKDKTRDDYAVQSGNRGKDVLTEHTDHIVDQLTSSIVRLSPSLVPQTFKSATNRLYQPMSPQELLSRPASTPPSQGEFPIMYSNPLAFDGSGESYSTSFTNFNDNHTYSSDMPPISETAQRLPPVYTTHRLHLHPNHLYFTRDHAHSSLPSPLRHVRRNPPVQHRLSQYRTRSVTPINPYLHHQLKMSYRPPSIMRTETPTFDSGVEEMDSINPRSSSSASSQASDELASPRVRSSSLATNFPQHARHVRMHSIELHKNTSLPNITEAVDKINSEGLELYKTVKKGQRESQTLV</sequence>
<feature type="compositionally biased region" description="Low complexity" evidence="2">
    <location>
        <begin position="1117"/>
        <end position="1136"/>
    </location>
</feature>
<dbReference type="InterPro" id="IPR036179">
    <property type="entry name" value="Ig-like_dom_sf"/>
</dbReference>
<dbReference type="InterPro" id="IPR003598">
    <property type="entry name" value="Ig_sub2"/>
</dbReference>
<dbReference type="PROSITE" id="PS50835">
    <property type="entry name" value="IG_LIKE"/>
    <property type="match status" value="3"/>
</dbReference>
<comment type="caution">
    <text evidence="6">The sequence shown here is derived from an EMBL/GenBank/DDBJ whole genome shotgun (WGS) entry which is preliminary data.</text>
</comment>
<organism evidence="6 7">
    <name type="scientific">Oopsacas minuta</name>
    <dbReference type="NCBI Taxonomy" id="111878"/>
    <lineage>
        <taxon>Eukaryota</taxon>
        <taxon>Metazoa</taxon>
        <taxon>Porifera</taxon>
        <taxon>Hexactinellida</taxon>
        <taxon>Hexasterophora</taxon>
        <taxon>Lyssacinosida</taxon>
        <taxon>Leucopsacidae</taxon>
        <taxon>Oopsacas</taxon>
    </lineage>
</organism>
<dbReference type="EMBL" id="JAKMXF010000300">
    <property type="protein sequence ID" value="KAI6652131.1"/>
    <property type="molecule type" value="Genomic_DNA"/>
</dbReference>
<dbReference type="InterPro" id="IPR003599">
    <property type="entry name" value="Ig_sub"/>
</dbReference>
<dbReference type="SMART" id="SM00409">
    <property type="entry name" value="IG"/>
    <property type="match status" value="3"/>
</dbReference>
<keyword evidence="1" id="KW-0393">Immunoglobulin domain</keyword>
<evidence type="ECO:0000313" key="6">
    <source>
        <dbReference type="EMBL" id="KAI6652131.1"/>
    </source>
</evidence>
<evidence type="ECO:0000256" key="3">
    <source>
        <dbReference type="SAM" id="Phobius"/>
    </source>
</evidence>
<dbReference type="Gene3D" id="2.60.40.10">
    <property type="entry name" value="Immunoglobulins"/>
    <property type="match status" value="2"/>
</dbReference>
<reference evidence="6 7" key="1">
    <citation type="journal article" date="2023" name="BMC Biol.">
        <title>The compact genome of the sponge Oopsacas minuta (Hexactinellida) is lacking key metazoan core genes.</title>
        <authorList>
            <person name="Santini S."/>
            <person name="Schenkelaars Q."/>
            <person name="Jourda C."/>
            <person name="Duchesne M."/>
            <person name="Belahbib H."/>
            <person name="Rocher C."/>
            <person name="Selva M."/>
            <person name="Riesgo A."/>
            <person name="Vervoort M."/>
            <person name="Leys S.P."/>
            <person name="Kodjabachian L."/>
            <person name="Le Bivic A."/>
            <person name="Borchiellini C."/>
            <person name="Claverie J.M."/>
            <person name="Renard E."/>
        </authorList>
    </citation>
    <scope>NUCLEOTIDE SEQUENCE [LARGE SCALE GENOMIC DNA]</scope>
    <source>
        <strain evidence="6">SPO-2</strain>
    </source>
</reference>
<proteinExistence type="predicted"/>
<keyword evidence="3" id="KW-0472">Membrane</keyword>
<evidence type="ECO:0000256" key="1">
    <source>
        <dbReference type="ARBA" id="ARBA00023319"/>
    </source>
</evidence>
<keyword evidence="3" id="KW-0812">Transmembrane</keyword>
<evidence type="ECO:0000313" key="7">
    <source>
        <dbReference type="Proteomes" id="UP001165289"/>
    </source>
</evidence>